<dbReference type="NCBIfam" id="NF046054">
    <property type="entry name" value="memb_MPN527"/>
    <property type="match status" value="1"/>
</dbReference>
<feature type="transmembrane region" description="Helical" evidence="1">
    <location>
        <begin position="92"/>
        <end position="112"/>
    </location>
</feature>
<keyword evidence="3" id="KW-1185">Reference proteome</keyword>
<feature type="transmembrane region" description="Helical" evidence="1">
    <location>
        <begin position="12"/>
        <end position="32"/>
    </location>
</feature>
<keyword evidence="1" id="KW-1133">Transmembrane helix</keyword>
<dbReference type="EMBL" id="LR214950">
    <property type="protein sequence ID" value="VEU58272.1"/>
    <property type="molecule type" value="Genomic_DNA"/>
</dbReference>
<feature type="transmembrane region" description="Helical" evidence="1">
    <location>
        <begin position="124"/>
        <end position="153"/>
    </location>
</feature>
<feature type="transmembrane region" description="Helical" evidence="1">
    <location>
        <begin position="38"/>
        <end position="57"/>
    </location>
</feature>
<protein>
    <submittedName>
        <fullName evidence="2">Uncharacterized protein</fullName>
    </submittedName>
</protein>
<reference evidence="2 3" key="1">
    <citation type="submission" date="2019-01" db="EMBL/GenBank/DDBJ databases">
        <authorList>
            <consortium name="Pathogen Informatics"/>
        </authorList>
    </citation>
    <scope>NUCLEOTIDE SEQUENCE [LARGE SCALE GENOMIC DNA]</scope>
    <source>
        <strain evidence="2 3">NCTC10183</strain>
    </source>
</reference>
<keyword evidence="1" id="KW-0472">Membrane</keyword>
<evidence type="ECO:0000313" key="2">
    <source>
        <dbReference type="EMBL" id="VEU58272.1"/>
    </source>
</evidence>
<dbReference type="Proteomes" id="UP000290568">
    <property type="component" value="Chromosome"/>
</dbReference>
<dbReference type="AlphaFoldDB" id="A0A449A220"/>
<accession>A0A449A220</accession>
<evidence type="ECO:0000313" key="3">
    <source>
        <dbReference type="Proteomes" id="UP000290568"/>
    </source>
</evidence>
<name>A0A449A220_9BACT</name>
<evidence type="ECO:0000256" key="1">
    <source>
        <dbReference type="SAM" id="Phobius"/>
    </source>
</evidence>
<gene>
    <name evidence="2" type="ORF">NCTC10183_00027</name>
</gene>
<feature type="transmembrane region" description="Helical" evidence="1">
    <location>
        <begin position="188"/>
        <end position="212"/>
    </location>
</feature>
<keyword evidence="1" id="KW-0812">Transmembrane</keyword>
<dbReference type="RefSeq" id="WP_408634090.1">
    <property type="nucleotide sequence ID" value="NZ_LR214950.1"/>
</dbReference>
<dbReference type="Gene3D" id="1.10.1760.20">
    <property type="match status" value="1"/>
</dbReference>
<sequence>MTNTNQKNVSNIIAKITYAAITLAIALIFNFISSYLNIFNFLQINLTLIPIFIASYILSWRWALLVSAIRFLISPLLFNYSNMLAVEYLGNLIIFLSHTFFISFYYLCYKLICKRKWDPHLKFLLSSLFSVPLTIILLTFLNTYIFNVIYFFMLGFLDKLSLTDLIRDYPMKFKAFFFNISTYQAGSWSLYSAFNIINLSINVFVISLFVLLDRKTKIFSNIKYRIHELQY</sequence>
<proteinExistence type="predicted"/>
<organism evidence="2 3">
    <name type="scientific">Mycoplasmopsis gallinacea</name>
    <dbReference type="NCBI Taxonomy" id="29556"/>
    <lineage>
        <taxon>Bacteria</taxon>
        <taxon>Bacillati</taxon>
        <taxon>Mycoplasmatota</taxon>
        <taxon>Mycoplasmoidales</taxon>
        <taxon>Metamycoplasmataceae</taxon>
        <taxon>Mycoplasmopsis</taxon>
    </lineage>
</organism>